<dbReference type="RefSeq" id="WP_167362128.1">
    <property type="nucleotide sequence ID" value="NZ_FNCO01000024.1"/>
</dbReference>
<protein>
    <recommendedName>
        <fullName evidence="4">DUF4124 domain-containing protein</fullName>
    </recommendedName>
</protein>
<dbReference type="EMBL" id="FNCO01000024">
    <property type="protein sequence ID" value="SDJ24221.1"/>
    <property type="molecule type" value="Genomic_DNA"/>
</dbReference>
<keyword evidence="1" id="KW-0732">Signal</keyword>
<name>A0A1G8S4Y4_9PSED</name>
<evidence type="ECO:0000313" key="3">
    <source>
        <dbReference type="Proteomes" id="UP000182894"/>
    </source>
</evidence>
<sequence length="58" mass="6241">MRLPLVLALLLACSTVAVAARAPYYLWQGKDKTVCAQTSPGKGWTKVSRGFVKADCSI</sequence>
<accession>A0A1G8S4Y4</accession>
<dbReference type="AlphaFoldDB" id="A0A1G8S4Y4"/>
<keyword evidence="3" id="KW-1185">Reference proteome</keyword>
<evidence type="ECO:0000313" key="2">
    <source>
        <dbReference type="EMBL" id="SDJ24221.1"/>
    </source>
</evidence>
<proteinExistence type="predicted"/>
<dbReference type="Proteomes" id="UP000182894">
    <property type="component" value="Unassembled WGS sequence"/>
</dbReference>
<organism evidence="2 3">
    <name type="scientific">Pseudomonas abietaniphila</name>
    <dbReference type="NCBI Taxonomy" id="89065"/>
    <lineage>
        <taxon>Bacteria</taxon>
        <taxon>Pseudomonadati</taxon>
        <taxon>Pseudomonadota</taxon>
        <taxon>Gammaproteobacteria</taxon>
        <taxon>Pseudomonadales</taxon>
        <taxon>Pseudomonadaceae</taxon>
        <taxon>Pseudomonas</taxon>
    </lineage>
</organism>
<feature type="signal peptide" evidence="1">
    <location>
        <begin position="1"/>
        <end position="19"/>
    </location>
</feature>
<evidence type="ECO:0000256" key="1">
    <source>
        <dbReference type="SAM" id="SignalP"/>
    </source>
</evidence>
<feature type="chain" id="PRO_5010227056" description="DUF4124 domain-containing protein" evidence="1">
    <location>
        <begin position="20"/>
        <end position="58"/>
    </location>
</feature>
<evidence type="ECO:0008006" key="4">
    <source>
        <dbReference type="Google" id="ProtNLM"/>
    </source>
</evidence>
<gene>
    <name evidence="2" type="ORF">SAMN05216605_12425</name>
</gene>
<reference evidence="3" key="1">
    <citation type="submission" date="2016-10" db="EMBL/GenBank/DDBJ databases">
        <authorList>
            <person name="Varghese N."/>
            <person name="Submissions S."/>
        </authorList>
    </citation>
    <scope>NUCLEOTIDE SEQUENCE [LARGE SCALE GENOMIC DNA]</scope>
    <source>
        <strain evidence="3">ATCC 700689</strain>
    </source>
</reference>